<dbReference type="AlphaFoldDB" id="A0A1M7J4E5"/>
<protein>
    <submittedName>
        <fullName evidence="3">Fasciclin domain-containing protein</fullName>
    </submittedName>
</protein>
<dbReference type="SMART" id="SM00554">
    <property type="entry name" value="FAS1"/>
    <property type="match status" value="1"/>
</dbReference>
<dbReference type="Proteomes" id="UP000184420">
    <property type="component" value="Unassembled WGS sequence"/>
</dbReference>
<dbReference type="PANTHER" id="PTHR10900:SF77">
    <property type="entry name" value="FI19380P1"/>
    <property type="match status" value="1"/>
</dbReference>
<keyword evidence="4" id="KW-1185">Reference proteome</keyword>
<dbReference type="RefSeq" id="WP_073085137.1">
    <property type="nucleotide sequence ID" value="NZ_FRBL01000008.1"/>
</dbReference>
<feature type="chain" id="PRO_5012658301" evidence="1">
    <location>
        <begin position="23"/>
        <end position="357"/>
    </location>
</feature>
<evidence type="ECO:0000313" key="3">
    <source>
        <dbReference type="EMBL" id="SHM47822.1"/>
    </source>
</evidence>
<feature type="domain" description="FAS1" evidence="2">
    <location>
        <begin position="35"/>
        <end position="179"/>
    </location>
</feature>
<dbReference type="PROSITE" id="PS50213">
    <property type="entry name" value="FAS1"/>
    <property type="match status" value="2"/>
</dbReference>
<dbReference type="PANTHER" id="PTHR10900">
    <property type="entry name" value="PERIOSTIN-RELATED"/>
    <property type="match status" value="1"/>
</dbReference>
<dbReference type="Pfam" id="PF02469">
    <property type="entry name" value="Fasciclin"/>
    <property type="match status" value="2"/>
</dbReference>
<dbReference type="EMBL" id="FRBL01000008">
    <property type="protein sequence ID" value="SHM47822.1"/>
    <property type="molecule type" value="Genomic_DNA"/>
</dbReference>
<evidence type="ECO:0000256" key="1">
    <source>
        <dbReference type="SAM" id="SignalP"/>
    </source>
</evidence>
<dbReference type="InterPro" id="IPR050904">
    <property type="entry name" value="Adhesion/Biosynth-related"/>
</dbReference>
<dbReference type="PROSITE" id="PS51257">
    <property type="entry name" value="PROKAR_LIPOPROTEIN"/>
    <property type="match status" value="1"/>
</dbReference>
<dbReference type="InterPro" id="IPR036378">
    <property type="entry name" value="FAS1_dom_sf"/>
</dbReference>
<reference evidence="3 4" key="1">
    <citation type="submission" date="2016-11" db="EMBL/GenBank/DDBJ databases">
        <authorList>
            <person name="Jaros S."/>
            <person name="Januszkiewicz K."/>
            <person name="Wedrychowicz H."/>
        </authorList>
    </citation>
    <scope>NUCLEOTIDE SEQUENCE [LARGE SCALE GENOMIC DNA]</scope>
    <source>
        <strain evidence="3 4">DSM 27406</strain>
    </source>
</reference>
<dbReference type="InterPro" id="IPR000782">
    <property type="entry name" value="FAS1_domain"/>
</dbReference>
<dbReference type="OrthoDB" id="1144324at2"/>
<keyword evidence="1" id="KW-0732">Signal</keyword>
<accession>A0A1M7J4E5</accession>
<name>A0A1M7J4E5_9BACT</name>
<dbReference type="STRING" id="1419482.SAMN05444266_108216"/>
<organism evidence="3 4">
    <name type="scientific">Chitinophaga jiangningensis</name>
    <dbReference type="NCBI Taxonomy" id="1419482"/>
    <lineage>
        <taxon>Bacteria</taxon>
        <taxon>Pseudomonadati</taxon>
        <taxon>Bacteroidota</taxon>
        <taxon>Chitinophagia</taxon>
        <taxon>Chitinophagales</taxon>
        <taxon>Chitinophagaceae</taxon>
        <taxon>Chitinophaga</taxon>
    </lineage>
</organism>
<feature type="domain" description="FAS1" evidence="2">
    <location>
        <begin position="183"/>
        <end position="348"/>
    </location>
</feature>
<gene>
    <name evidence="3" type="ORF">SAMN05444266_108216</name>
</gene>
<proteinExistence type="predicted"/>
<feature type="signal peptide" evidence="1">
    <location>
        <begin position="1"/>
        <end position="22"/>
    </location>
</feature>
<evidence type="ECO:0000259" key="2">
    <source>
        <dbReference type="PROSITE" id="PS50213"/>
    </source>
</evidence>
<dbReference type="SUPFAM" id="SSF82153">
    <property type="entry name" value="FAS1 domain"/>
    <property type="match status" value="2"/>
</dbReference>
<sequence length="357" mass="39562">MFTYIRSCMLLALLPLAFTACKHDELVMPDQKESYRLAGDFIKNNYDLSLFNAAMEYTGLAAEMNGPGPYTLLVPGNTAFNELGITRASDFLRLNKDSLKAALQYHILTRRLPASAIPANGVDIRYGNMAGREVYLTYASFPVDYPQFPQNQLFINGSYAVKKDVVLANGVLYVLDKVMKYTPGTVQDWLAARAEYSVFVAALKQFGLWGDMSAAGSMTVFAPDNEAMKRAGITMESLKALTPERYIGARLFGIYLLRNKRFFLTDFPAFAIIYGTTGVELSIEGDVYNYTLNATKNFGQLAPAEFTFGYKDPARPVLGVIRTVSSNTSRLTDNLTDNGIVHDMPGLVILPEEAQKK</sequence>
<evidence type="ECO:0000313" key="4">
    <source>
        <dbReference type="Proteomes" id="UP000184420"/>
    </source>
</evidence>
<dbReference type="Gene3D" id="2.30.180.10">
    <property type="entry name" value="FAS1 domain"/>
    <property type="match status" value="2"/>
</dbReference>